<feature type="transmembrane region" description="Helical" evidence="13">
    <location>
        <begin position="101"/>
        <end position="119"/>
    </location>
</feature>
<dbReference type="InterPro" id="IPR003544">
    <property type="entry name" value="Cyt_c_biogenesis_CcmB"/>
</dbReference>
<dbReference type="RefSeq" id="WP_110439114.1">
    <property type="nucleotide sequence ID" value="NZ_CP046393.1"/>
</dbReference>
<evidence type="ECO:0000256" key="6">
    <source>
        <dbReference type="ARBA" id="ARBA00022475"/>
    </source>
</evidence>
<feature type="transmembrane region" description="Helical" evidence="13">
    <location>
        <begin position="21"/>
        <end position="40"/>
    </location>
</feature>
<reference evidence="14 15" key="1">
    <citation type="submission" date="2018-05" db="EMBL/GenBank/DDBJ databases">
        <title>Reference genomes for bee gut microbiota database.</title>
        <authorList>
            <person name="Ellegaard K.M."/>
        </authorList>
    </citation>
    <scope>NUCLEOTIDE SEQUENCE [LARGE SCALE GENOMIC DNA]</scope>
    <source>
        <strain evidence="14 15">ESL0284</strain>
    </source>
</reference>
<dbReference type="Proteomes" id="UP000247565">
    <property type="component" value="Unassembled WGS sequence"/>
</dbReference>
<evidence type="ECO:0000256" key="1">
    <source>
        <dbReference type="ARBA" id="ARBA00002442"/>
    </source>
</evidence>
<keyword evidence="10 13" id="KW-1133">Transmembrane helix</keyword>
<keyword evidence="15" id="KW-1185">Reference proteome</keyword>
<evidence type="ECO:0000313" key="15">
    <source>
        <dbReference type="Proteomes" id="UP000247565"/>
    </source>
</evidence>
<dbReference type="GO" id="GO:0005886">
    <property type="term" value="C:plasma membrane"/>
    <property type="evidence" value="ECO:0007669"/>
    <property type="project" value="UniProtKB-SubCell"/>
</dbReference>
<keyword evidence="8 13" id="KW-0812">Transmembrane</keyword>
<evidence type="ECO:0000256" key="13">
    <source>
        <dbReference type="SAM" id="Phobius"/>
    </source>
</evidence>
<protein>
    <recommendedName>
        <fullName evidence="4 12">Heme exporter protein B</fullName>
    </recommendedName>
</protein>
<dbReference type="EMBL" id="QGLT01000003">
    <property type="protein sequence ID" value="PXZ00191.1"/>
    <property type="molecule type" value="Genomic_DNA"/>
</dbReference>
<evidence type="ECO:0000256" key="12">
    <source>
        <dbReference type="PIRNR" id="PIRNR002764"/>
    </source>
</evidence>
<dbReference type="PRINTS" id="PR01414">
    <property type="entry name" value="CCMBBIOGNSIS"/>
</dbReference>
<evidence type="ECO:0000256" key="10">
    <source>
        <dbReference type="ARBA" id="ARBA00022989"/>
    </source>
</evidence>
<evidence type="ECO:0000256" key="4">
    <source>
        <dbReference type="ARBA" id="ARBA00016452"/>
    </source>
</evidence>
<name>A0A318N1G1_9PROT</name>
<dbReference type="GO" id="GO:1903607">
    <property type="term" value="P:cytochrome c biosynthetic process"/>
    <property type="evidence" value="ECO:0007669"/>
    <property type="project" value="TreeGrafter"/>
</dbReference>
<organism evidence="14 15">
    <name type="scientific">Commensalibacter melissae</name>
    <dbReference type="NCBI Taxonomy" id="2070537"/>
    <lineage>
        <taxon>Bacteria</taxon>
        <taxon>Pseudomonadati</taxon>
        <taxon>Pseudomonadota</taxon>
        <taxon>Alphaproteobacteria</taxon>
        <taxon>Acetobacterales</taxon>
        <taxon>Acetobacteraceae</taxon>
    </lineage>
</organism>
<evidence type="ECO:0000256" key="8">
    <source>
        <dbReference type="ARBA" id="ARBA00022692"/>
    </source>
</evidence>
<evidence type="ECO:0000256" key="5">
    <source>
        <dbReference type="ARBA" id="ARBA00022448"/>
    </source>
</evidence>
<evidence type="ECO:0000313" key="14">
    <source>
        <dbReference type="EMBL" id="PXZ00191.1"/>
    </source>
</evidence>
<feature type="transmembrane region" description="Helical" evidence="13">
    <location>
        <begin position="46"/>
        <end position="64"/>
    </location>
</feature>
<keyword evidence="6 12" id="KW-1003">Cell membrane</keyword>
<dbReference type="PANTHER" id="PTHR30070:SF1">
    <property type="entry name" value="CYTOCHROME C BIOGENESIS B-RELATED"/>
    <property type="match status" value="1"/>
</dbReference>
<keyword evidence="5 12" id="KW-0813">Transport</keyword>
<comment type="similarity">
    <text evidence="3 12">Belongs to the CcmB/CycW/HelB family.</text>
</comment>
<comment type="caution">
    <text evidence="14">The sequence shown here is derived from an EMBL/GenBank/DDBJ whole genome shotgun (WGS) entry which is preliminary data.</text>
</comment>
<evidence type="ECO:0000256" key="7">
    <source>
        <dbReference type="ARBA" id="ARBA00022519"/>
    </source>
</evidence>
<dbReference type="NCBIfam" id="TIGR01190">
    <property type="entry name" value="ccmB"/>
    <property type="match status" value="1"/>
</dbReference>
<dbReference type="Pfam" id="PF03379">
    <property type="entry name" value="CcmB"/>
    <property type="match status" value="1"/>
</dbReference>
<evidence type="ECO:0000256" key="9">
    <source>
        <dbReference type="ARBA" id="ARBA00022748"/>
    </source>
</evidence>
<dbReference type="AlphaFoldDB" id="A0A318N1G1"/>
<sequence length="220" mass="23753">MPFILLLQREILLSFRHASDTVGTILFFILTATLFPLALGPEPQKLQQIAPAILWVCALLAALLPMERIYQQDYEDGSLDQFFLLGISPSTLAFTKMTGHWLCTGIPLLCASIPLTILYNLPISILPIFIISLSLGTACQSLVGGMTNSIALGAKKNSFLLPLLTFPLLTPVLIFGTMLIDAKLNNLAFLPNLQLLGACFAIALPFCPLAAGAGLRLAIE</sequence>
<dbReference type="InterPro" id="IPR026031">
    <property type="entry name" value="Cyt_c_CcmB_bac"/>
</dbReference>
<keyword evidence="11 12" id="KW-0472">Membrane</keyword>
<dbReference type="PIRSF" id="PIRSF002764">
    <property type="entry name" value="CcmB"/>
    <property type="match status" value="1"/>
</dbReference>
<dbReference type="OrthoDB" id="9812915at2"/>
<comment type="subcellular location">
    <subcellularLocation>
        <location evidence="2">Cell inner membrane</location>
        <topology evidence="2">Multi-pass membrane protein</topology>
    </subcellularLocation>
</comment>
<keyword evidence="7 12" id="KW-0997">Cell inner membrane</keyword>
<dbReference type="GO" id="GO:0015232">
    <property type="term" value="F:heme transmembrane transporter activity"/>
    <property type="evidence" value="ECO:0007669"/>
    <property type="project" value="InterPro"/>
</dbReference>
<evidence type="ECO:0000256" key="3">
    <source>
        <dbReference type="ARBA" id="ARBA00010544"/>
    </source>
</evidence>
<feature type="transmembrane region" description="Helical" evidence="13">
    <location>
        <begin position="159"/>
        <end position="180"/>
    </location>
</feature>
<dbReference type="PANTHER" id="PTHR30070">
    <property type="entry name" value="HEME EXPORTER PROTEIN B"/>
    <property type="match status" value="1"/>
</dbReference>
<feature type="transmembrane region" description="Helical" evidence="13">
    <location>
        <begin position="195"/>
        <end position="219"/>
    </location>
</feature>
<comment type="function">
    <text evidence="1 12">Required for the export of heme to the periplasm for the biogenesis of c-type cytochromes.</text>
</comment>
<keyword evidence="9 12" id="KW-0201">Cytochrome c-type biogenesis</keyword>
<dbReference type="GO" id="GO:0017004">
    <property type="term" value="P:cytochrome complex assembly"/>
    <property type="evidence" value="ECO:0007669"/>
    <property type="project" value="UniProtKB-KW"/>
</dbReference>
<proteinExistence type="inferred from homology"/>
<accession>A0A318N1G1</accession>
<feature type="transmembrane region" description="Helical" evidence="13">
    <location>
        <begin position="125"/>
        <end position="147"/>
    </location>
</feature>
<gene>
    <name evidence="14" type="primary">ccmB</name>
    <name evidence="14" type="ORF">DK869_06015</name>
</gene>
<evidence type="ECO:0000256" key="11">
    <source>
        <dbReference type="ARBA" id="ARBA00023136"/>
    </source>
</evidence>
<evidence type="ECO:0000256" key="2">
    <source>
        <dbReference type="ARBA" id="ARBA00004429"/>
    </source>
</evidence>